<dbReference type="Proteomes" id="UP000327085">
    <property type="component" value="Chromosome 7"/>
</dbReference>
<dbReference type="Gene3D" id="1.10.1900.10">
    <property type="entry name" value="c-terminal domain of poly(a) binding protein"/>
    <property type="match status" value="1"/>
</dbReference>
<evidence type="ECO:0000313" key="15">
    <source>
        <dbReference type="EMBL" id="VVA09382.1"/>
    </source>
</evidence>
<feature type="region of interest" description="Disordered" evidence="11">
    <location>
        <begin position="1"/>
        <end position="20"/>
    </location>
</feature>
<dbReference type="PROSITE" id="PS51309">
    <property type="entry name" value="PABC"/>
    <property type="match status" value="1"/>
</dbReference>
<evidence type="ECO:0000256" key="4">
    <source>
        <dbReference type="ARBA" id="ARBA00022490"/>
    </source>
</evidence>
<evidence type="ECO:0000256" key="11">
    <source>
        <dbReference type="SAM" id="MobiDB-lite"/>
    </source>
</evidence>
<gene>
    <name evidence="15" type="ORF">ALMOND_2B006192</name>
</gene>
<feature type="domain" description="PABC" evidence="14">
    <location>
        <begin position="663"/>
        <end position="745"/>
    </location>
</feature>
<dbReference type="NCBIfam" id="TIGR01628">
    <property type="entry name" value="PABP-1234"/>
    <property type="match status" value="1"/>
</dbReference>
<protein>
    <recommendedName>
        <fullName evidence="10">Polyadenylate-binding protein</fullName>
        <shortName evidence="10">PABP</shortName>
    </recommendedName>
</protein>
<evidence type="ECO:0000256" key="9">
    <source>
        <dbReference type="PROSITE-ProRule" id="PRU00176"/>
    </source>
</evidence>
<dbReference type="SUPFAM" id="SSF54928">
    <property type="entry name" value="RNA-binding domain, RBD"/>
    <property type="match status" value="3"/>
</dbReference>
<dbReference type="GO" id="GO:0005737">
    <property type="term" value="C:cytoplasm"/>
    <property type="evidence" value="ECO:0007669"/>
    <property type="project" value="UniProtKB-SubCell"/>
</dbReference>
<dbReference type="InParanoid" id="A0A5E4E230"/>
<dbReference type="EMBL" id="CABIKO010000001">
    <property type="protein sequence ID" value="VVA09382.1"/>
    <property type="molecule type" value="Genomic_DNA"/>
</dbReference>
<evidence type="ECO:0000256" key="1">
    <source>
        <dbReference type="ARBA" id="ARBA00004123"/>
    </source>
</evidence>
<dbReference type="AlphaFoldDB" id="A0A5E4E230"/>
<evidence type="ECO:0000256" key="10">
    <source>
        <dbReference type="RuleBase" id="RU362004"/>
    </source>
</evidence>
<feature type="compositionally biased region" description="Polar residues" evidence="11">
    <location>
        <begin position="610"/>
        <end position="630"/>
    </location>
</feature>
<dbReference type="GO" id="GO:0005634">
    <property type="term" value="C:nucleus"/>
    <property type="evidence" value="ECO:0007669"/>
    <property type="project" value="UniProtKB-SubCell"/>
</dbReference>
<dbReference type="Pfam" id="PF00076">
    <property type="entry name" value="RRM_1"/>
    <property type="match status" value="4"/>
</dbReference>
<feature type="transmembrane region" description="Helical" evidence="12">
    <location>
        <begin position="106"/>
        <end position="131"/>
    </location>
</feature>
<evidence type="ECO:0000256" key="12">
    <source>
        <dbReference type="SAM" id="Phobius"/>
    </source>
</evidence>
<keyword evidence="12" id="KW-0812">Transmembrane</keyword>
<keyword evidence="4 10" id="KW-0963">Cytoplasm</keyword>
<dbReference type="InterPro" id="IPR036053">
    <property type="entry name" value="PABP-dom"/>
</dbReference>
<dbReference type="Gramene" id="VVA09382">
    <property type="protein sequence ID" value="VVA09382"/>
    <property type="gene ID" value="Prudul26B006192"/>
</dbReference>
<dbReference type="CDD" id="cd12380">
    <property type="entry name" value="RRM3_I_PABPs"/>
    <property type="match status" value="1"/>
</dbReference>
<evidence type="ECO:0000256" key="6">
    <source>
        <dbReference type="ARBA" id="ARBA00022884"/>
    </source>
</evidence>
<comment type="function">
    <text evidence="8">Binds the poly(A) tail of mRNA. Appears to be an important mediator of the multiple roles of the poly(A) tail in mRNA biogenesis, stability and translation.</text>
</comment>
<keyword evidence="12" id="KW-1133">Transmembrane helix</keyword>
<evidence type="ECO:0000256" key="7">
    <source>
        <dbReference type="ARBA" id="ARBA00023242"/>
    </source>
</evidence>
<dbReference type="Gene3D" id="3.30.70.330">
    <property type="match status" value="4"/>
</dbReference>
<feature type="domain" description="RRM" evidence="13">
    <location>
        <begin position="320"/>
        <end position="397"/>
    </location>
</feature>
<dbReference type="FunCoup" id="A0A5E4E230">
    <property type="interactions" value="82"/>
</dbReference>
<evidence type="ECO:0000256" key="3">
    <source>
        <dbReference type="ARBA" id="ARBA00008557"/>
    </source>
</evidence>
<evidence type="ECO:0000259" key="14">
    <source>
        <dbReference type="PROSITE" id="PS51309"/>
    </source>
</evidence>
<accession>A0A5E4E230</accession>
<dbReference type="InterPro" id="IPR006515">
    <property type="entry name" value="PABP_1234"/>
</dbReference>
<dbReference type="InterPro" id="IPR003954">
    <property type="entry name" value="RRM_euk-type"/>
</dbReference>
<feature type="compositionally biased region" description="Polar residues" evidence="11">
    <location>
        <begin position="647"/>
        <end position="656"/>
    </location>
</feature>
<feature type="domain" description="RRM" evidence="13">
    <location>
        <begin position="141"/>
        <end position="219"/>
    </location>
</feature>
<feature type="region of interest" description="Disordered" evidence="11">
    <location>
        <begin position="568"/>
        <end position="666"/>
    </location>
</feature>
<dbReference type="CDD" id="cd12381">
    <property type="entry name" value="RRM4_I_PABPs"/>
    <property type="match status" value="1"/>
</dbReference>
<dbReference type="FunFam" id="1.10.1900.10:FF:000004">
    <property type="entry name" value="Polyadenylate-binding protein"/>
    <property type="match status" value="1"/>
</dbReference>
<reference evidence="16" key="1">
    <citation type="journal article" date="2020" name="Plant J.">
        <title>Transposons played a major role in the diversification between the closely related almond and peach genomes: results from the almond genome sequence.</title>
        <authorList>
            <person name="Alioto T."/>
            <person name="Alexiou K.G."/>
            <person name="Bardil A."/>
            <person name="Barteri F."/>
            <person name="Castanera R."/>
            <person name="Cruz F."/>
            <person name="Dhingra A."/>
            <person name="Duval H."/>
            <person name="Fernandez I Marti A."/>
            <person name="Frias L."/>
            <person name="Galan B."/>
            <person name="Garcia J.L."/>
            <person name="Howad W."/>
            <person name="Gomez-Garrido J."/>
            <person name="Gut M."/>
            <person name="Julca I."/>
            <person name="Morata J."/>
            <person name="Puigdomenech P."/>
            <person name="Ribeca P."/>
            <person name="Rubio Cabetas M.J."/>
            <person name="Vlasova A."/>
            <person name="Wirthensohn M."/>
            <person name="Garcia-Mas J."/>
            <person name="Gabaldon T."/>
            <person name="Casacuberta J.M."/>
            <person name="Arus P."/>
        </authorList>
    </citation>
    <scope>NUCLEOTIDE SEQUENCE [LARGE SCALE GENOMIC DNA]</scope>
    <source>
        <strain evidence="16">cv. Texas</strain>
    </source>
</reference>
<comment type="subcellular location">
    <subcellularLocation>
        <location evidence="2 10">Cytoplasm</location>
    </subcellularLocation>
    <subcellularLocation>
        <location evidence="1">Nucleus</location>
    </subcellularLocation>
</comment>
<evidence type="ECO:0000313" key="16">
    <source>
        <dbReference type="Proteomes" id="UP000327085"/>
    </source>
</evidence>
<evidence type="ECO:0000259" key="13">
    <source>
        <dbReference type="PROSITE" id="PS50102"/>
    </source>
</evidence>
<dbReference type="SUPFAM" id="SSF63570">
    <property type="entry name" value="PABC (PABP) domain"/>
    <property type="match status" value="1"/>
</dbReference>
<dbReference type="InterPro" id="IPR045305">
    <property type="entry name" value="RRM2_I_PABPs"/>
</dbReference>
<dbReference type="SMART" id="SM00361">
    <property type="entry name" value="RRM_1"/>
    <property type="match status" value="4"/>
</dbReference>
<sequence length="765" mass="85194">MNPCEKVPLLSHAKTPHRQSVSFSLKFPKTEKKNKNQKKKSPFPSKILSLHSSKSLSFSLSLSVFLVQLLYNQETPRFDSEPLIKHRAPIATSIVIYRFPEGLKKALCFFVFPFCFSSFSSLCTFGLIMAVNPLAVGVPTASLYVGDLNPYITDGQLYDTFSQFKSITSVRVCRDSTDGHSLCYGYINFINQQEAIRAIEVKNNSEVHGKVIRVMWSHRDPDARRSGIGNVFVKNLSESIDNVGLQDMFKKFGNILSCKVATFDDGKSKGYGFVQFESEESAIAAIEKLNGSTVGDKPLYVAKFIRKSDRVLANPDMKYTNLYVKNLDTNVREEIVEEKFSEFGKIVSFTITKDDNGNSRGFGFVNFENPDDARRAMEAMNGSQLGSKVLYVARAQKKAEREQMLRRQFEEKRKEQMVKFKGSNVYVKNIDDDVTDEELVEHFSQCGTITSAKIMRDEKGISKGFGFVCFSTPEEGNKAVNTFHGYMFHRKPLYVAIAQRKEERQAQLQLQYAQRMAGLAGPSTAVIPGGYPPIYYQAPSGVVPQVPPRPGLMYQPLGLRPGWRANGFAPTSGPPYQPPPVSVMPRQHRQNRGRMNGHMLPQGSAYMPHLQQSTQLSHSAKDSNNQQRTGQAKYVPNGRQRDMNKGSGVSTNASNSVGGGSQGPEMLSSMLAAASPEQQKQILGEHLYPLVHKHKHFHLQPDLASKITGMLLEMDNSELLLLLESPESLAAKVGEAVQVLKISKTKVSNKDAIHPSFLSAEVAVN</sequence>
<dbReference type="CDD" id="cd12379">
    <property type="entry name" value="RRM2_I_PABPs"/>
    <property type="match status" value="1"/>
</dbReference>
<keyword evidence="7" id="KW-0539">Nucleus</keyword>
<dbReference type="InterPro" id="IPR035979">
    <property type="entry name" value="RBD_domain_sf"/>
</dbReference>
<evidence type="ECO:0000256" key="2">
    <source>
        <dbReference type="ARBA" id="ARBA00004496"/>
    </source>
</evidence>
<dbReference type="FunFam" id="3.30.70.330:FF:000499">
    <property type="entry name" value="Polyadenylate-binding protein"/>
    <property type="match status" value="1"/>
</dbReference>
<evidence type="ECO:0000256" key="8">
    <source>
        <dbReference type="ARBA" id="ARBA00054110"/>
    </source>
</evidence>
<dbReference type="InterPro" id="IPR002004">
    <property type="entry name" value="PABP_HYD_C"/>
</dbReference>
<organism evidence="15 16">
    <name type="scientific">Prunus dulcis</name>
    <name type="common">Almond</name>
    <name type="synonym">Amygdalus dulcis</name>
    <dbReference type="NCBI Taxonomy" id="3755"/>
    <lineage>
        <taxon>Eukaryota</taxon>
        <taxon>Viridiplantae</taxon>
        <taxon>Streptophyta</taxon>
        <taxon>Embryophyta</taxon>
        <taxon>Tracheophyta</taxon>
        <taxon>Spermatophyta</taxon>
        <taxon>Magnoliopsida</taxon>
        <taxon>eudicotyledons</taxon>
        <taxon>Gunneridae</taxon>
        <taxon>Pentapetalae</taxon>
        <taxon>rosids</taxon>
        <taxon>fabids</taxon>
        <taxon>Rosales</taxon>
        <taxon>Rosaceae</taxon>
        <taxon>Amygdaloideae</taxon>
        <taxon>Amygdaleae</taxon>
        <taxon>Prunus</taxon>
    </lineage>
</organism>
<evidence type="ECO:0000256" key="5">
    <source>
        <dbReference type="ARBA" id="ARBA00022737"/>
    </source>
</evidence>
<dbReference type="SMART" id="SM00517">
    <property type="entry name" value="PolyA"/>
    <property type="match status" value="1"/>
</dbReference>
<feature type="domain" description="RRM" evidence="13">
    <location>
        <begin position="229"/>
        <end position="306"/>
    </location>
</feature>
<dbReference type="SMART" id="SM00360">
    <property type="entry name" value="RRM"/>
    <property type="match status" value="4"/>
</dbReference>
<dbReference type="FunFam" id="3.30.70.330:FF:000564">
    <property type="entry name" value="Polyadenylate-binding protein"/>
    <property type="match status" value="1"/>
</dbReference>
<dbReference type="PROSITE" id="PS50102">
    <property type="entry name" value="RRM"/>
    <property type="match status" value="4"/>
</dbReference>
<feature type="domain" description="RRM" evidence="13">
    <location>
        <begin position="423"/>
        <end position="500"/>
    </location>
</feature>
<feature type="compositionally biased region" description="Pro residues" evidence="11">
    <location>
        <begin position="572"/>
        <end position="582"/>
    </location>
</feature>
<keyword evidence="12" id="KW-0472">Membrane</keyword>
<dbReference type="InterPro" id="IPR000504">
    <property type="entry name" value="RRM_dom"/>
</dbReference>
<dbReference type="OMA" id="CKFGDIL"/>
<keyword evidence="5" id="KW-0677">Repeat</keyword>
<dbReference type="FunFam" id="3.30.70.330:FF:000500">
    <property type="entry name" value="Polyadenylate-binding protein"/>
    <property type="match status" value="1"/>
</dbReference>
<name>A0A5E4E230_PRUDU</name>
<dbReference type="PANTHER" id="PTHR24012">
    <property type="entry name" value="RNA BINDING PROTEIN"/>
    <property type="match status" value="1"/>
</dbReference>
<comment type="similarity">
    <text evidence="3 10">Belongs to the polyadenylate-binding protein type-1 family.</text>
</comment>
<proteinExistence type="inferred from homology"/>
<dbReference type="Pfam" id="PF00658">
    <property type="entry name" value="MLLE"/>
    <property type="match status" value="1"/>
</dbReference>
<dbReference type="InterPro" id="IPR012677">
    <property type="entry name" value="Nucleotide-bd_a/b_plait_sf"/>
</dbReference>
<keyword evidence="6 9" id="KW-0694">RNA-binding</keyword>
<dbReference type="GO" id="GO:0003723">
    <property type="term" value="F:RNA binding"/>
    <property type="evidence" value="ECO:0007669"/>
    <property type="project" value="UniProtKB-UniRule"/>
</dbReference>